<evidence type="ECO:0000256" key="2">
    <source>
        <dbReference type="ARBA" id="ARBA00011738"/>
    </source>
</evidence>
<evidence type="ECO:0000256" key="3">
    <source>
        <dbReference type="ARBA" id="ARBA00022448"/>
    </source>
</evidence>
<dbReference type="FunFam" id="1.20.1560.10:FF:000004">
    <property type="entry name" value="ATP-binding cassette sub-family B member 7"/>
    <property type="match status" value="1"/>
</dbReference>
<gene>
    <name evidence="21" type="primary">ATM1</name>
    <name evidence="21" type="ORF">HK097_000086</name>
</gene>
<dbReference type="FunFam" id="3.40.50.300:FF:000287">
    <property type="entry name" value="Multidrug ABC transporter ATP-binding protein"/>
    <property type="match status" value="1"/>
</dbReference>
<dbReference type="PROSITE" id="PS50893">
    <property type="entry name" value="ABC_TRANSPORTER_2"/>
    <property type="match status" value="1"/>
</dbReference>
<keyword evidence="6" id="KW-0999">Mitochondrion inner membrane</keyword>
<dbReference type="InterPro" id="IPR011527">
    <property type="entry name" value="ABC1_TM_dom"/>
</dbReference>
<evidence type="ECO:0000256" key="10">
    <source>
        <dbReference type="ARBA" id="ARBA00022989"/>
    </source>
</evidence>
<proteinExistence type="inferred from homology"/>
<keyword evidence="5" id="KW-0547">Nucleotide-binding</keyword>
<evidence type="ECO:0000256" key="8">
    <source>
        <dbReference type="ARBA" id="ARBA00022946"/>
    </source>
</evidence>
<dbReference type="PROSITE" id="PS50929">
    <property type="entry name" value="ABC_TM1F"/>
    <property type="match status" value="1"/>
</dbReference>
<keyword evidence="8" id="KW-0809">Transit peptide</keyword>
<evidence type="ECO:0000256" key="5">
    <source>
        <dbReference type="ARBA" id="ARBA00022741"/>
    </source>
</evidence>
<dbReference type="CDD" id="cd03253">
    <property type="entry name" value="ABCC_ATM1_transporter"/>
    <property type="match status" value="1"/>
</dbReference>
<comment type="subcellular location">
    <subcellularLocation>
        <location evidence="1">Mitochondrion inner membrane</location>
        <topology evidence="1">Multi-pass membrane protein</topology>
    </subcellularLocation>
</comment>
<comment type="subunit">
    <text evidence="2">Homodimer.</text>
</comment>
<dbReference type="SMART" id="SM00382">
    <property type="entry name" value="AAA"/>
    <property type="match status" value="1"/>
</dbReference>
<evidence type="ECO:0000259" key="20">
    <source>
        <dbReference type="PROSITE" id="PS50929"/>
    </source>
</evidence>
<dbReference type="Gene3D" id="3.40.50.300">
    <property type="entry name" value="P-loop containing nucleotide triphosphate hydrolases"/>
    <property type="match status" value="1"/>
</dbReference>
<dbReference type="AlphaFoldDB" id="A0AAD5SHJ8"/>
<dbReference type="InterPro" id="IPR003593">
    <property type="entry name" value="AAA+_ATPase"/>
</dbReference>
<dbReference type="EMBL" id="JADGJD010000100">
    <property type="protein sequence ID" value="KAJ3055007.1"/>
    <property type="molecule type" value="Genomic_DNA"/>
</dbReference>
<evidence type="ECO:0000256" key="1">
    <source>
        <dbReference type="ARBA" id="ARBA00004448"/>
    </source>
</evidence>
<feature type="transmembrane region" description="Helical" evidence="18">
    <location>
        <begin position="259"/>
        <end position="280"/>
    </location>
</feature>
<dbReference type="PANTHER" id="PTHR24221">
    <property type="entry name" value="ATP-BINDING CASSETTE SUB-FAMILY B"/>
    <property type="match status" value="1"/>
</dbReference>
<keyword evidence="10 18" id="KW-1133">Transmembrane helix</keyword>
<protein>
    <recommendedName>
        <fullName evidence="14">Iron-sulfur clusters transporter ATM1, mitochondrial</fullName>
    </recommendedName>
    <alternativeName>
        <fullName evidence="15">Iron-sulfur clusters transporter atm1, mitochondrial</fullName>
    </alternativeName>
</protein>
<evidence type="ECO:0000256" key="14">
    <source>
        <dbReference type="ARBA" id="ARBA00039906"/>
    </source>
</evidence>
<evidence type="ECO:0000313" key="22">
    <source>
        <dbReference type="Proteomes" id="UP001212841"/>
    </source>
</evidence>
<evidence type="ECO:0000256" key="13">
    <source>
        <dbReference type="ARBA" id="ARBA00024363"/>
    </source>
</evidence>
<comment type="similarity">
    <text evidence="13">Belongs to the ABC transporter superfamily. ABCB family. Heavy Metal importer (TC 3.A.1.210) subfamily.</text>
</comment>
<comment type="function">
    <text evidence="16">Performs an essential function in the generation of cytoplasmic iron-sulfur proteins by mediating the ATP-dependent export of Fe/S cluster precursors synthesized by NFS1 and other mitochondrial proteins. Hydrolyzes ATP. Binds glutathione and may function by transporting a glutathione-conjugated iron-sulfur compound.</text>
</comment>
<dbReference type="PROSITE" id="PS00211">
    <property type="entry name" value="ABC_TRANSPORTER_1"/>
    <property type="match status" value="1"/>
</dbReference>
<evidence type="ECO:0000256" key="16">
    <source>
        <dbReference type="ARBA" id="ARBA00045666"/>
    </source>
</evidence>
<dbReference type="PANTHER" id="PTHR24221:SF402">
    <property type="entry name" value="IRON-SULFUR CLUSTERS TRANSPORTER ABCB7, MITOCHONDRIAL"/>
    <property type="match status" value="1"/>
</dbReference>
<feature type="transmembrane region" description="Helical" evidence="18">
    <location>
        <begin position="146"/>
        <end position="165"/>
    </location>
</feature>
<feature type="compositionally biased region" description="Low complexity" evidence="17">
    <location>
        <begin position="40"/>
        <end position="49"/>
    </location>
</feature>
<dbReference type="SUPFAM" id="SSF52540">
    <property type="entry name" value="P-loop containing nucleoside triphosphate hydrolases"/>
    <property type="match status" value="1"/>
</dbReference>
<feature type="transmembrane region" description="Helical" evidence="18">
    <location>
        <begin position="229"/>
        <end position="253"/>
    </location>
</feature>
<dbReference type="Pfam" id="PF00005">
    <property type="entry name" value="ABC_tran"/>
    <property type="match status" value="1"/>
</dbReference>
<keyword evidence="22" id="KW-1185">Reference proteome</keyword>
<dbReference type="GO" id="GO:0140466">
    <property type="term" value="P:iron-sulfur cluster export from the mitochondrion"/>
    <property type="evidence" value="ECO:0007669"/>
    <property type="project" value="UniProtKB-ARBA"/>
</dbReference>
<keyword evidence="7" id="KW-0067">ATP-binding</keyword>
<evidence type="ECO:0000256" key="7">
    <source>
        <dbReference type="ARBA" id="ARBA00022840"/>
    </source>
</evidence>
<dbReference type="CDD" id="cd18582">
    <property type="entry name" value="ABC_6TM_ATM1_ABCB7"/>
    <property type="match status" value="1"/>
</dbReference>
<dbReference type="GO" id="GO:0006879">
    <property type="term" value="P:intracellular iron ion homeostasis"/>
    <property type="evidence" value="ECO:0007669"/>
    <property type="project" value="TreeGrafter"/>
</dbReference>
<evidence type="ECO:0000256" key="15">
    <source>
        <dbReference type="ARBA" id="ARBA00040792"/>
    </source>
</evidence>
<name>A0AAD5SHJ8_9FUNG</name>
<dbReference type="InterPro" id="IPR027417">
    <property type="entry name" value="P-loop_NTPase"/>
</dbReference>
<feature type="domain" description="ABC transporter" evidence="19">
    <location>
        <begin position="437"/>
        <end position="688"/>
    </location>
</feature>
<evidence type="ECO:0000256" key="11">
    <source>
        <dbReference type="ARBA" id="ARBA00023128"/>
    </source>
</evidence>
<comment type="caution">
    <text evidence="21">The sequence shown here is derived from an EMBL/GenBank/DDBJ whole genome shotgun (WGS) entry which is preliminary data.</text>
</comment>
<sequence length="697" mass="76162">MPAFYRMGVAPLRARPEKTIFTQPVRVTASPARISLRVFSTPPTSSQPSSPLPAQPLTSVSSTTKPPQNTPPTPLPEATAYPESGTWAADWRIIKQLSSYLWPKGEYGIKARVVVAVSLLIGGKLLNVNVPILFKYIVDALGAESAVGASVMTVAGTVLVGYGAARLGSSLFQELRNAIFGRVAQRAIRSAARNIFYHLQQLDLSFHLSRQTGGLIRAIDRGTKGINQILLSMVFHVIPTALEISLVCGILTYSFGAAYAGVALATLTAYSIFTFTTTAWRTKFRKQMNMADNEAATTATDSLLNFEAVKYFNNETHEMRRYDQALQKYESAAIKTATSLAFLNAGQNAIFSVALTGMMWMASQGIVEGALTVGDLVMINGLVFQLSMPLNFLGTVYRETRQSLIDMDTMFRLQHVQSKIINRPNATALTLPKGGEIVFDNVSFGYTPTRPILKNVSFTIPAGKTVAFVGPSGCGKSTILRLLFRSFDTESGRILIDGQDIRGVTLESLRTTLGVVPQDTILFNQTIHYNIAYGRLDASQEEIVEAAKRAHIHDVITHRFTDGYQTKVGERGLMISGGEKQRVQLARAFLKDPPILLFDEATSALDQETEAAISQTIREFLKSPRIQDVSDEPTADSKSRTAVFIAHRLSTIMDCDLIVVLKDGGVVEQGSHSELLAKGGLYANMWRVQQSDGSSIE</sequence>
<evidence type="ECO:0000256" key="12">
    <source>
        <dbReference type="ARBA" id="ARBA00023136"/>
    </source>
</evidence>
<dbReference type="Pfam" id="PF00664">
    <property type="entry name" value="ABC_membrane"/>
    <property type="match status" value="1"/>
</dbReference>
<accession>A0AAD5SHJ8</accession>
<keyword evidence="3" id="KW-0813">Transport</keyword>
<keyword evidence="9" id="KW-1278">Translocase</keyword>
<dbReference type="Proteomes" id="UP001212841">
    <property type="component" value="Unassembled WGS sequence"/>
</dbReference>
<reference evidence="21" key="1">
    <citation type="submission" date="2020-05" db="EMBL/GenBank/DDBJ databases">
        <title>Phylogenomic resolution of chytrid fungi.</title>
        <authorList>
            <person name="Stajich J.E."/>
            <person name="Amses K."/>
            <person name="Simmons R."/>
            <person name="Seto K."/>
            <person name="Myers J."/>
            <person name="Bonds A."/>
            <person name="Quandt C.A."/>
            <person name="Barry K."/>
            <person name="Liu P."/>
            <person name="Grigoriev I."/>
            <person name="Longcore J.E."/>
            <person name="James T.Y."/>
        </authorList>
    </citation>
    <scope>NUCLEOTIDE SEQUENCE</scope>
    <source>
        <strain evidence="21">JEL0318</strain>
    </source>
</reference>
<feature type="compositionally biased region" description="Low complexity" evidence="17">
    <location>
        <begin position="55"/>
        <end position="67"/>
    </location>
</feature>
<dbReference type="GO" id="GO:0140359">
    <property type="term" value="F:ABC-type transporter activity"/>
    <property type="evidence" value="ECO:0007669"/>
    <property type="project" value="InterPro"/>
</dbReference>
<keyword evidence="12 18" id="KW-0472">Membrane</keyword>
<dbReference type="GO" id="GO:0016887">
    <property type="term" value="F:ATP hydrolysis activity"/>
    <property type="evidence" value="ECO:0007669"/>
    <property type="project" value="InterPro"/>
</dbReference>
<evidence type="ECO:0000256" key="18">
    <source>
        <dbReference type="SAM" id="Phobius"/>
    </source>
</evidence>
<evidence type="ECO:0000259" key="19">
    <source>
        <dbReference type="PROSITE" id="PS50893"/>
    </source>
</evidence>
<evidence type="ECO:0000256" key="4">
    <source>
        <dbReference type="ARBA" id="ARBA00022692"/>
    </source>
</evidence>
<dbReference type="GO" id="GO:0005524">
    <property type="term" value="F:ATP binding"/>
    <property type="evidence" value="ECO:0007669"/>
    <property type="project" value="UniProtKB-KW"/>
</dbReference>
<keyword evidence="4 18" id="KW-0812">Transmembrane</keyword>
<evidence type="ECO:0000256" key="17">
    <source>
        <dbReference type="SAM" id="MobiDB-lite"/>
    </source>
</evidence>
<dbReference type="InterPro" id="IPR039421">
    <property type="entry name" value="Type_1_exporter"/>
</dbReference>
<keyword evidence="11" id="KW-0496">Mitochondrion</keyword>
<feature type="transmembrane region" description="Helical" evidence="18">
    <location>
        <begin position="113"/>
        <end position="134"/>
    </location>
</feature>
<dbReference type="InterPro" id="IPR017871">
    <property type="entry name" value="ABC_transporter-like_CS"/>
</dbReference>
<organism evidence="21 22">
    <name type="scientific">Rhizophlyctis rosea</name>
    <dbReference type="NCBI Taxonomy" id="64517"/>
    <lineage>
        <taxon>Eukaryota</taxon>
        <taxon>Fungi</taxon>
        <taxon>Fungi incertae sedis</taxon>
        <taxon>Chytridiomycota</taxon>
        <taxon>Chytridiomycota incertae sedis</taxon>
        <taxon>Chytridiomycetes</taxon>
        <taxon>Rhizophlyctidales</taxon>
        <taxon>Rhizophlyctidaceae</taxon>
        <taxon>Rhizophlyctis</taxon>
    </lineage>
</organism>
<evidence type="ECO:0000256" key="9">
    <source>
        <dbReference type="ARBA" id="ARBA00022967"/>
    </source>
</evidence>
<dbReference type="InterPro" id="IPR036640">
    <property type="entry name" value="ABC1_TM_sf"/>
</dbReference>
<dbReference type="InterPro" id="IPR003439">
    <property type="entry name" value="ABC_transporter-like_ATP-bd"/>
</dbReference>
<dbReference type="GO" id="GO:0005743">
    <property type="term" value="C:mitochondrial inner membrane"/>
    <property type="evidence" value="ECO:0007669"/>
    <property type="project" value="UniProtKB-SubCell"/>
</dbReference>
<evidence type="ECO:0000256" key="6">
    <source>
        <dbReference type="ARBA" id="ARBA00022792"/>
    </source>
</evidence>
<dbReference type="SUPFAM" id="SSF90123">
    <property type="entry name" value="ABC transporter transmembrane region"/>
    <property type="match status" value="1"/>
</dbReference>
<dbReference type="Gene3D" id="1.20.1560.10">
    <property type="entry name" value="ABC transporter type 1, transmembrane domain"/>
    <property type="match status" value="1"/>
</dbReference>
<feature type="domain" description="ABC transmembrane type-1" evidence="20">
    <location>
        <begin position="114"/>
        <end position="402"/>
    </location>
</feature>
<feature type="region of interest" description="Disordered" evidence="17">
    <location>
        <begin position="39"/>
        <end position="81"/>
    </location>
</feature>
<evidence type="ECO:0000313" key="21">
    <source>
        <dbReference type="EMBL" id="KAJ3055007.1"/>
    </source>
</evidence>